<keyword evidence="5" id="KW-0547">Nucleotide-binding</keyword>
<proteinExistence type="inferred from homology"/>
<comment type="caution">
    <text evidence="12">The sequence shown here is derived from an EMBL/GenBank/DDBJ whole genome shotgun (WGS) entry which is preliminary data.</text>
</comment>
<dbReference type="SMART" id="SM00173">
    <property type="entry name" value="RAS"/>
    <property type="match status" value="1"/>
</dbReference>
<feature type="region of interest" description="Disordered" evidence="11">
    <location>
        <begin position="1"/>
        <end position="21"/>
    </location>
</feature>
<name>A0A315VL40_GAMAF</name>
<dbReference type="PROSITE" id="PS51420">
    <property type="entry name" value="RHO"/>
    <property type="match status" value="1"/>
</dbReference>
<dbReference type="GO" id="GO:0007264">
    <property type="term" value="P:small GTPase-mediated signal transduction"/>
    <property type="evidence" value="ECO:0007669"/>
    <property type="project" value="InterPro"/>
</dbReference>
<dbReference type="SMART" id="SM00174">
    <property type="entry name" value="RHO"/>
    <property type="match status" value="1"/>
</dbReference>
<organism evidence="12 13">
    <name type="scientific">Gambusia affinis</name>
    <name type="common">Western mosquitofish</name>
    <name type="synonym">Heterandria affinis</name>
    <dbReference type="NCBI Taxonomy" id="33528"/>
    <lineage>
        <taxon>Eukaryota</taxon>
        <taxon>Metazoa</taxon>
        <taxon>Chordata</taxon>
        <taxon>Craniata</taxon>
        <taxon>Vertebrata</taxon>
        <taxon>Euteleostomi</taxon>
        <taxon>Actinopterygii</taxon>
        <taxon>Neopterygii</taxon>
        <taxon>Teleostei</taxon>
        <taxon>Neoteleostei</taxon>
        <taxon>Acanthomorphata</taxon>
        <taxon>Ovalentaria</taxon>
        <taxon>Atherinomorphae</taxon>
        <taxon>Cyprinodontiformes</taxon>
        <taxon>Poeciliidae</taxon>
        <taxon>Poeciliinae</taxon>
        <taxon>Gambusia</taxon>
    </lineage>
</organism>
<protein>
    <recommendedName>
        <fullName evidence="14">Small monomeric GTPase</fullName>
    </recommendedName>
</protein>
<evidence type="ECO:0000256" key="8">
    <source>
        <dbReference type="ARBA" id="ARBA00023288"/>
    </source>
</evidence>
<evidence type="ECO:0008006" key="14">
    <source>
        <dbReference type="Google" id="ProtNLM"/>
    </source>
</evidence>
<dbReference type="GO" id="GO:0005525">
    <property type="term" value="F:GTP binding"/>
    <property type="evidence" value="ECO:0007669"/>
    <property type="project" value="UniProtKB-KW"/>
</dbReference>
<dbReference type="Proteomes" id="UP000250572">
    <property type="component" value="Unassembled WGS sequence"/>
</dbReference>
<dbReference type="SUPFAM" id="SSF52540">
    <property type="entry name" value="P-loop containing nucleoside triphosphate hydrolases"/>
    <property type="match status" value="1"/>
</dbReference>
<dbReference type="SMART" id="SM00176">
    <property type="entry name" value="RAN"/>
    <property type="match status" value="1"/>
</dbReference>
<evidence type="ECO:0000256" key="11">
    <source>
        <dbReference type="SAM" id="MobiDB-lite"/>
    </source>
</evidence>
<feature type="region of interest" description="Disordered" evidence="11">
    <location>
        <begin position="614"/>
        <end position="634"/>
    </location>
</feature>
<reference evidence="12 13" key="1">
    <citation type="journal article" date="2018" name="G3 (Bethesda)">
        <title>A High-Quality Reference Genome for the Invasive Mosquitofish Gambusia affinis Using a Chicago Library.</title>
        <authorList>
            <person name="Hoffberg S.L."/>
            <person name="Troendle N.J."/>
            <person name="Glenn T.C."/>
            <person name="Mahmud O."/>
            <person name="Louha S."/>
            <person name="Chalopin D."/>
            <person name="Bennetzen J.L."/>
            <person name="Mauricio R."/>
        </authorList>
    </citation>
    <scope>NUCLEOTIDE SEQUENCE [LARGE SCALE GENOMIC DNA]</scope>
    <source>
        <strain evidence="12">NE01/NJP1002.9</strain>
        <tissue evidence="12">Muscle</tissue>
    </source>
</reference>
<dbReference type="NCBIfam" id="TIGR00231">
    <property type="entry name" value="small_GTP"/>
    <property type="match status" value="1"/>
</dbReference>
<dbReference type="InterPro" id="IPR005225">
    <property type="entry name" value="Small_GTP-bd"/>
</dbReference>
<accession>A0A315VL40</accession>
<evidence type="ECO:0000256" key="2">
    <source>
        <dbReference type="ARBA" id="ARBA00010142"/>
    </source>
</evidence>
<evidence type="ECO:0000313" key="12">
    <source>
        <dbReference type="EMBL" id="PWA24234.1"/>
    </source>
</evidence>
<evidence type="ECO:0000313" key="13">
    <source>
        <dbReference type="Proteomes" id="UP000250572"/>
    </source>
</evidence>
<keyword evidence="13" id="KW-1185">Reference proteome</keyword>
<keyword evidence="7" id="KW-0472">Membrane</keyword>
<dbReference type="CDD" id="cd01870">
    <property type="entry name" value="RhoA_like"/>
    <property type="match status" value="1"/>
</dbReference>
<dbReference type="STRING" id="33528.ENSGAFP00000022005"/>
<evidence type="ECO:0000256" key="10">
    <source>
        <dbReference type="ARBA" id="ARBA00057048"/>
    </source>
</evidence>
<keyword evidence="8" id="KW-0449">Lipoprotein</keyword>
<evidence type="ECO:0000256" key="3">
    <source>
        <dbReference type="ARBA" id="ARBA00022475"/>
    </source>
</evidence>
<gene>
    <name evidence="12" type="ORF">CCH79_00017897</name>
</gene>
<keyword evidence="6" id="KW-0342">GTP-binding</keyword>
<evidence type="ECO:0000256" key="4">
    <source>
        <dbReference type="ARBA" id="ARBA00022481"/>
    </source>
</evidence>
<dbReference type="PRINTS" id="PR00449">
    <property type="entry name" value="RASTRNSFRMNG"/>
</dbReference>
<keyword evidence="3" id="KW-1003">Cell membrane</keyword>
<dbReference type="GO" id="GO:0003924">
    <property type="term" value="F:GTPase activity"/>
    <property type="evidence" value="ECO:0007669"/>
    <property type="project" value="InterPro"/>
</dbReference>
<dbReference type="InterPro" id="IPR003578">
    <property type="entry name" value="Small_GTPase_Rho"/>
</dbReference>
<keyword evidence="4" id="KW-0488">Methylation</keyword>
<dbReference type="AlphaFoldDB" id="A0A315VL40"/>
<sequence length="657" mass="70864">MPLHPGKVQNDWIPKAPDPSQAAAEQPRQELTCSCRSLAISSLSLCSSSSLCSASIRALSISFSLIRCSYSCHSWALHSVANWKGSTTAEESKVFSEVTVLGLALNVAASSCCFCSSFTCRTQDSQSARRLCHESQAQSAVGGLSYHLLPLPEPACSSLVDLEPEGFGLGRTTVLKSGSGWALKCGTWNQCSHTMSYMDSVEACLSLSLCSNEKGHTSTWWLSGSCGWNGTPKWGTETALADKIVPDEPSGGTHHNTIQDLLGQGVCFETVRLLPVLRLLVQLRFSISSSNPSGTVGSFAAGFLSSSGPSKIFLFSSRALLPPALHCSSQKVDGFSVGSSAGGSEAGIESSSLTASQSSFVAGLVFPAMQSNFPLQAPDAFQLQLFRAAQPVWTNPAGSHPCSYVQQSLGQGYTLQVTSTTMNTQILTPNMAAIRKKLVIVGDGACGKTCLLIVFSKDQFPEVYVPTVFENYVADIEVDGKQVELALWDTAGQEDYDRLRPLSYPDTDVILMCFSIDSPDSLENIPEKWTPEVKHFCPNVPIILVGNKKDLRNDDHTRRELAKMKQEPVKTEEGRDMSNRINASGYLECSAKTKDGVRDVFEMATRAALQAKKRGRKTAAISHKPVSGSMSECRMRKSRMTMAELGLKSSEASSSFT</sequence>
<dbReference type="GO" id="GO:0005886">
    <property type="term" value="C:plasma membrane"/>
    <property type="evidence" value="ECO:0007669"/>
    <property type="project" value="UniProtKB-SubCell"/>
</dbReference>
<dbReference type="PANTHER" id="PTHR24072">
    <property type="entry name" value="RHO FAMILY GTPASE"/>
    <property type="match status" value="1"/>
</dbReference>
<evidence type="ECO:0000256" key="1">
    <source>
        <dbReference type="ARBA" id="ARBA00004342"/>
    </source>
</evidence>
<comment type="similarity">
    <text evidence="2">Belongs to the small GTPase superfamily. Rho family.</text>
</comment>
<keyword evidence="9" id="KW-0636">Prenylation</keyword>
<dbReference type="Pfam" id="PF00071">
    <property type="entry name" value="Ras"/>
    <property type="match status" value="1"/>
</dbReference>
<comment type="subcellular location">
    <subcellularLocation>
        <location evidence="1">Cell membrane</location>
        <topology evidence="1">Lipid-anchor</topology>
        <orientation evidence="1">Cytoplasmic side</orientation>
    </subcellularLocation>
</comment>
<evidence type="ECO:0000256" key="6">
    <source>
        <dbReference type="ARBA" id="ARBA00023134"/>
    </source>
</evidence>
<evidence type="ECO:0000256" key="5">
    <source>
        <dbReference type="ARBA" id="ARBA00022741"/>
    </source>
</evidence>
<dbReference type="InterPro" id="IPR027417">
    <property type="entry name" value="P-loop_NTPase"/>
</dbReference>
<dbReference type="PROSITE" id="PS51419">
    <property type="entry name" value="RAB"/>
    <property type="match status" value="1"/>
</dbReference>
<dbReference type="FunFam" id="3.40.50.300:FF:000095">
    <property type="entry name" value="Rho-related GTP-binding protein RhoC"/>
    <property type="match status" value="1"/>
</dbReference>
<dbReference type="Gene3D" id="3.40.50.300">
    <property type="entry name" value="P-loop containing nucleotide triphosphate hydrolases"/>
    <property type="match status" value="1"/>
</dbReference>
<comment type="function">
    <text evidence="10">Regulates a signal transduction pathway linking plasma membrane receptors to the assembly of focal adhesions and actin stress fibers.</text>
</comment>
<dbReference type="EMBL" id="NHOQ01001469">
    <property type="protein sequence ID" value="PWA24234.1"/>
    <property type="molecule type" value="Genomic_DNA"/>
</dbReference>
<dbReference type="SMART" id="SM00175">
    <property type="entry name" value="RAB"/>
    <property type="match status" value="1"/>
</dbReference>
<dbReference type="PROSITE" id="PS51421">
    <property type="entry name" value="RAS"/>
    <property type="match status" value="1"/>
</dbReference>
<evidence type="ECO:0000256" key="9">
    <source>
        <dbReference type="ARBA" id="ARBA00023289"/>
    </source>
</evidence>
<dbReference type="InterPro" id="IPR001806">
    <property type="entry name" value="Small_GTPase"/>
</dbReference>
<evidence type="ECO:0000256" key="7">
    <source>
        <dbReference type="ARBA" id="ARBA00023136"/>
    </source>
</evidence>